<proteinExistence type="predicted"/>
<evidence type="ECO:0000313" key="4">
    <source>
        <dbReference type="EMBL" id="CAG8890588.1"/>
    </source>
</evidence>
<sequence length="1380" mass="151812">MASDSEMNNALDPSEIGDADSLVSTAESEEEAEYLVNDIHAERRFYVEPDSEDDEGVFITQYLVEWAGYSMDRCSWEPKEMFTSEETLEDWEEKKKQIAEGKVPRFDLKSWEKRMALLEKKTKKRKEDRRRKREQRARQRSLPQAESSRLANPGIIDADEPEADTASHRAPSCLSVDSMASALFVEAETPPPSKTVARQLLQQMAPPRSATSSAQTPRNEPPGSTTLIAQRETSPGKPNSRLSQLAKKLSAKHKPKACPKSPPQAAKPTLSSFGTGSGAKRASRDNNKWSERAPDLSQMKLMKPSEFPPRMNIVANTPVIGPSVTSPKSPKAPNQPASENSVRQTGLVKTHTVQTDDKATKQPQKPVVLAPSSVMAPPVSRSSNLGSTASVSSSAVLSGPSAPLNAERHVGPVDSTPSFPSSATQPKPPPQADLTQPVDSVDSTVPTFSPAGEAPLKNPAGRPTSALITPSPAPRPPSQANIDTPTGPSASTSSVFPPVVLSGARAEATSMKPAGLSDPLNALSPAIPTRPRARVNLERPTGNRHSQDSRETVRGWDNYRPDSAYNTIVADTYRPSERSHRPSPSRWSSPPRRSSPSRRPRSPPPRRPSPSRWSSPSRRLPPSRRSRSPRSRRQSPSRWSSPPRRSRSPPPSRPSRSSHRDMGGSYAPRSPSPSHHRIASRSSNLIGLNVNPSANAQAFVPTEPRAGPPAQPSLSIAAQIARMPVRDSRAPGCRKIGDYWCNKVLGEVLVHIFIGPDRRPLGAFRLCGIPQNVRQCLMFAKNPETHQVEVWFKYLCTVRDYERLCESSAINSVRSTGWLEGFSDTNENLVHLAEDLRKDDLIAIHYPAEQRKGLAPVVWLAWSHGSQEFKFPDPNDEVPPGIPLLVAARTMLAPIETLGASGPSQPSERPHSLLPDTSLSLRVQPPSAGDGLESGSHTRRSNFHHDTGMSGSLQSRETLALAPFQRFPPAGELKDNSIGANPQPQDNLAVQAAKAAVQAVDEFMKAHKISVEELATIEEGGKLSKAHMFYLHFPLGNEEVQMELQLLQRILDYYKKIVFTSDNPEDWAKFVHSSRQGVAIFHESFAGYDTLHPPLNSVLPTNPFNFWIVRIQRPLELVDPRYCSPSDHGLRIFPHGGVILLTEDVLTDLKGVAVTLQWIRNVNKNKRKSWTLMLPPGILDWIERRLSDENHSQDHGLLLLIHMLIIKNNATDPRTGLFDTASLHLNSKSNVIAPSLNEYGTRTEHHGLKIKDKIERDADHLIEFFAGWSLINVPRFRNFIAVTSLSATTGPRWNKWGHMTVMRGGFAHFFKRFKIDSVGLMGYLSGAKPQASVGQVATPMTATTPLTPNWASHNSNAAIQSTFTGSPNGNGTNKYPAPYK</sequence>
<dbReference type="InterPro" id="IPR000953">
    <property type="entry name" value="Chromo/chromo_shadow_dom"/>
</dbReference>
<comment type="subunit">
    <text evidence="1">Component of the NuA4 histone acetyltransferase complex.</text>
</comment>
<protein>
    <recommendedName>
        <fullName evidence="3">Chromo domain-containing protein</fullName>
    </recommendedName>
</protein>
<organism evidence="4 5">
    <name type="scientific">Penicillium egyptiacum</name>
    <dbReference type="NCBI Taxonomy" id="1303716"/>
    <lineage>
        <taxon>Eukaryota</taxon>
        <taxon>Fungi</taxon>
        <taxon>Dikarya</taxon>
        <taxon>Ascomycota</taxon>
        <taxon>Pezizomycotina</taxon>
        <taxon>Eurotiomycetes</taxon>
        <taxon>Eurotiomycetidae</taxon>
        <taxon>Eurotiales</taxon>
        <taxon>Aspergillaceae</taxon>
        <taxon>Penicillium</taxon>
    </lineage>
</organism>
<feature type="compositionally biased region" description="Low complexity" evidence="2">
    <location>
        <begin position="382"/>
        <end position="404"/>
    </location>
</feature>
<dbReference type="Gene3D" id="2.40.50.40">
    <property type="match status" value="1"/>
</dbReference>
<feature type="compositionally biased region" description="Polar residues" evidence="2">
    <location>
        <begin position="141"/>
        <end position="150"/>
    </location>
</feature>
<dbReference type="Pfam" id="PF00385">
    <property type="entry name" value="Chromo"/>
    <property type="match status" value="1"/>
</dbReference>
<gene>
    <name evidence="4" type="ORF">PEGY_LOCUS2392</name>
</gene>
<reference evidence="4" key="1">
    <citation type="submission" date="2021-07" db="EMBL/GenBank/DDBJ databases">
        <authorList>
            <person name="Branca A.L. A."/>
        </authorList>
    </citation>
    <scope>NUCLEOTIDE SEQUENCE</scope>
</reference>
<dbReference type="Proteomes" id="UP001154252">
    <property type="component" value="Unassembled WGS sequence"/>
</dbReference>
<dbReference type="InterPro" id="IPR023780">
    <property type="entry name" value="Chromo_domain"/>
</dbReference>
<evidence type="ECO:0000256" key="1">
    <source>
        <dbReference type="ARBA" id="ARBA00011353"/>
    </source>
</evidence>
<feature type="compositionally biased region" description="Polar residues" evidence="2">
    <location>
        <begin position="415"/>
        <end position="425"/>
    </location>
</feature>
<comment type="caution">
    <text evidence="4">The sequence shown here is derived from an EMBL/GenBank/DDBJ whole genome shotgun (WGS) entry which is preliminary data.</text>
</comment>
<keyword evidence="5" id="KW-1185">Reference proteome</keyword>
<feature type="compositionally biased region" description="Basic residues" evidence="2">
    <location>
        <begin position="621"/>
        <end position="635"/>
    </location>
</feature>
<feature type="compositionally biased region" description="Low complexity" evidence="2">
    <location>
        <begin position="610"/>
        <end position="620"/>
    </location>
</feature>
<feature type="compositionally biased region" description="Low complexity" evidence="2">
    <location>
        <begin position="582"/>
        <end position="594"/>
    </location>
</feature>
<dbReference type="InterPro" id="IPR016197">
    <property type="entry name" value="Chromo-like_dom_sf"/>
</dbReference>
<feature type="compositionally biased region" description="Basic and acidic residues" evidence="2">
    <location>
        <begin position="282"/>
        <end position="294"/>
    </location>
</feature>
<feature type="region of interest" description="Disordered" evidence="2">
    <location>
        <begin position="185"/>
        <end position="496"/>
    </location>
</feature>
<feature type="compositionally biased region" description="Polar residues" evidence="2">
    <location>
        <begin position="209"/>
        <end position="243"/>
    </location>
</feature>
<accession>A0A9W4P2H2</accession>
<feature type="region of interest" description="Disordered" evidence="2">
    <location>
        <begin position="1"/>
        <end position="30"/>
    </location>
</feature>
<feature type="region of interest" description="Disordered" evidence="2">
    <location>
        <begin position="508"/>
        <end position="678"/>
    </location>
</feature>
<name>A0A9W4P2H2_9EURO</name>
<evidence type="ECO:0000256" key="2">
    <source>
        <dbReference type="SAM" id="MobiDB-lite"/>
    </source>
</evidence>
<dbReference type="SUPFAM" id="SSF54160">
    <property type="entry name" value="Chromo domain-like"/>
    <property type="match status" value="1"/>
</dbReference>
<evidence type="ECO:0000259" key="3">
    <source>
        <dbReference type="PROSITE" id="PS50013"/>
    </source>
</evidence>
<dbReference type="OrthoDB" id="1918685at2759"/>
<dbReference type="CDD" id="cd18966">
    <property type="entry name" value="chromodomain"/>
    <property type="match status" value="1"/>
</dbReference>
<dbReference type="EMBL" id="CAJVRC010000843">
    <property type="protein sequence ID" value="CAG8890588.1"/>
    <property type="molecule type" value="Genomic_DNA"/>
</dbReference>
<dbReference type="GO" id="GO:0006338">
    <property type="term" value="P:chromatin remodeling"/>
    <property type="evidence" value="ECO:0007669"/>
    <property type="project" value="UniProtKB-ARBA"/>
</dbReference>
<evidence type="ECO:0000313" key="5">
    <source>
        <dbReference type="Proteomes" id="UP001154252"/>
    </source>
</evidence>
<feature type="compositionally biased region" description="Polar residues" evidence="2">
    <location>
        <begin position="433"/>
        <end position="447"/>
    </location>
</feature>
<feature type="region of interest" description="Disordered" evidence="2">
    <location>
        <begin position="1359"/>
        <end position="1380"/>
    </location>
</feature>
<feature type="domain" description="Chromo" evidence="3">
    <location>
        <begin position="39"/>
        <end position="103"/>
    </location>
</feature>
<feature type="region of interest" description="Disordered" evidence="2">
    <location>
        <begin position="118"/>
        <end position="172"/>
    </location>
</feature>
<feature type="compositionally biased region" description="Basic and acidic residues" evidence="2">
    <location>
        <begin position="545"/>
        <end position="560"/>
    </location>
</feature>
<dbReference type="PROSITE" id="PS50013">
    <property type="entry name" value="CHROMO_2"/>
    <property type="match status" value="1"/>
</dbReference>
<feature type="region of interest" description="Disordered" evidence="2">
    <location>
        <begin position="897"/>
        <end position="952"/>
    </location>
</feature>
<feature type="compositionally biased region" description="Polar residues" evidence="2">
    <location>
        <begin position="335"/>
        <end position="344"/>
    </location>
</feature>
<feature type="compositionally biased region" description="Polar residues" evidence="2">
    <location>
        <begin position="1359"/>
        <end position="1373"/>
    </location>
</feature>
<feature type="compositionally biased region" description="Polar residues" evidence="2">
    <location>
        <begin position="478"/>
        <end position="495"/>
    </location>
</feature>
<feature type="compositionally biased region" description="Basic residues" evidence="2">
    <location>
        <begin position="121"/>
        <end position="139"/>
    </location>
</feature>